<evidence type="ECO:0000313" key="2">
    <source>
        <dbReference type="EMBL" id="QEH31932.1"/>
    </source>
</evidence>
<reference evidence="2 3" key="1">
    <citation type="submission" date="2019-08" db="EMBL/GenBank/DDBJ databases">
        <title>Deep-cultivation of Planctomycetes and their phenomic and genomic characterization uncovers novel biology.</title>
        <authorList>
            <person name="Wiegand S."/>
            <person name="Jogler M."/>
            <person name="Boedeker C."/>
            <person name="Pinto D."/>
            <person name="Vollmers J."/>
            <person name="Rivas-Marin E."/>
            <person name="Kohn T."/>
            <person name="Peeters S.H."/>
            <person name="Heuer A."/>
            <person name="Rast P."/>
            <person name="Oberbeckmann S."/>
            <person name="Bunk B."/>
            <person name="Jeske O."/>
            <person name="Meyerdierks A."/>
            <person name="Storesund J.E."/>
            <person name="Kallscheuer N."/>
            <person name="Luecker S."/>
            <person name="Lage O.M."/>
            <person name="Pohl T."/>
            <person name="Merkel B.J."/>
            <person name="Hornburger P."/>
            <person name="Mueller R.-W."/>
            <person name="Bruemmer F."/>
            <person name="Labrenz M."/>
            <person name="Spormann A.M."/>
            <person name="Op den Camp H."/>
            <person name="Overmann J."/>
            <person name="Amann R."/>
            <person name="Jetten M.S.M."/>
            <person name="Mascher T."/>
            <person name="Medema M.H."/>
            <person name="Devos D.P."/>
            <person name="Kaster A.-K."/>
            <person name="Ovreas L."/>
            <person name="Rohde M."/>
            <person name="Galperin M.Y."/>
            <person name="Jogler C."/>
        </authorList>
    </citation>
    <scope>NUCLEOTIDE SEQUENCE [LARGE SCALE GENOMIC DNA]</scope>
    <source>
        <strain evidence="2 3">OJF2</strain>
    </source>
</reference>
<protein>
    <submittedName>
        <fullName evidence="2">Uncharacterized protein</fullName>
    </submittedName>
</protein>
<gene>
    <name evidence="2" type="ORF">OJF2_03990</name>
</gene>
<dbReference type="RefSeq" id="WP_148590747.1">
    <property type="nucleotide sequence ID" value="NZ_CP042997.1"/>
</dbReference>
<feature type="region of interest" description="Disordered" evidence="1">
    <location>
        <begin position="165"/>
        <end position="192"/>
    </location>
</feature>
<dbReference type="AlphaFoldDB" id="A0A5B9VUI0"/>
<evidence type="ECO:0000313" key="3">
    <source>
        <dbReference type="Proteomes" id="UP000324233"/>
    </source>
</evidence>
<feature type="compositionally biased region" description="Basic and acidic residues" evidence="1">
    <location>
        <begin position="167"/>
        <end position="192"/>
    </location>
</feature>
<evidence type="ECO:0000256" key="1">
    <source>
        <dbReference type="SAM" id="MobiDB-lite"/>
    </source>
</evidence>
<dbReference type="Proteomes" id="UP000324233">
    <property type="component" value="Chromosome"/>
</dbReference>
<dbReference type="KEGG" id="agv:OJF2_03990"/>
<dbReference type="EMBL" id="CP042997">
    <property type="protein sequence ID" value="QEH31932.1"/>
    <property type="molecule type" value="Genomic_DNA"/>
</dbReference>
<sequence length="192" mass="21678">MSHPDFDGDGAAGPPPSGGRTFRRSLRLAVSAWLVFHLAAIILAPAAVGPSSDVVHAAWGVCGPYLEALYLNHGYHFFAPEPEESTLVSYKAERPDGTTIRGRMPDPEVRPRLLYHRYFMLTEHMRDAPEELQDLWYRSYAEQIGRRHGARRVSLTRQTHLLPSAQRIREGGRLSDPESYEDHPLGDFRCDD</sequence>
<dbReference type="OrthoDB" id="276990at2"/>
<accession>A0A5B9VUI0</accession>
<organism evidence="2 3">
    <name type="scientific">Aquisphaera giovannonii</name>
    <dbReference type="NCBI Taxonomy" id="406548"/>
    <lineage>
        <taxon>Bacteria</taxon>
        <taxon>Pseudomonadati</taxon>
        <taxon>Planctomycetota</taxon>
        <taxon>Planctomycetia</taxon>
        <taxon>Isosphaerales</taxon>
        <taxon>Isosphaeraceae</taxon>
        <taxon>Aquisphaera</taxon>
    </lineage>
</organism>
<proteinExistence type="predicted"/>
<name>A0A5B9VUI0_9BACT</name>
<keyword evidence="3" id="KW-1185">Reference proteome</keyword>